<proteinExistence type="predicted"/>
<accession>A0A381Q9X2</accession>
<name>A0A381Q9X2_9ZZZZ</name>
<dbReference type="InterPro" id="IPR036661">
    <property type="entry name" value="Luciferase-like_sf"/>
</dbReference>
<reference evidence="3" key="1">
    <citation type="submission" date="2018-05" db="EMBL/GenBank/DDBJ databases">
        <authorList>
            <person name="Lanie J.A."/>
            <person name="Ng W.-L."/>
            <person name="Kazmierczak K.M."/>
            <person name="Andrzejewski T.M."/>
            <person name="Davidsen T.M."/>
            <person name="Wayne K.J."/>
            <person name="Tettelin H."/>
            <person name="Glass J.I."/>
            <person name="Rusch D."/>
            <person name="Podicherti R."/>
            <person name="Tsui H.-C.T."/>
            <person name="Winkler M.E."/>
        </authorList>
    </citation>
    <scope>NUCLEOTIDE SEQUENCE</scope>
</reference>
<organism evidence="3">
    <name type="scientific">marine metagenome</name>
    <dbReference type="NCBI Taxonomy" id="408172"/>
    <lineage>
        <taxon>unclassified sequences</taxon>
        <taxon>metagenomes</taxon>
        <taxon>ecological metagenomes</taxon>
    </lineage>
</organism>
<dbReference type="Gene3D" id="3.20.20.30">
    <property type="entry name" value="Luciferase-like domain"/>
    <property type="match status" value="1"/>
</dbReference>
<dbReference type="PANTHER" id="PTHR43244">
    <property type="match status" value="1"/>
</dbReference>
<dbReference type="Pfam" id="PF00296">
    <property type="entry name" value="Bac_luciferase"/>
    <property type="match status" value="1"/>
</dbReference>
<evidence type="ECO:0000256" key="1">
    <source>
        <dbReference type="ARBA" id="ARBA00023002"/>
    </source>
</evidence>
<dbReference type="GO" id="GO:0016705">
    <property type="term" value="F:oxidoreductase activity, acting on paired donors, with incorporation or reduction of molecular oxygen"/>
    <property type="evidence" value="ECO:0007669"/>
    <property type="project" value="InterPro"/>
</dbReference>
<dbReference type="InterPro" id="IPR019921">
    <property type="entry name" value="Lucif-like_OxRdtase_Rv2161c"/>
</dbReference>
<dbReference type="InterPro" id="IPR050564">
    <property type="entry name" value="F420-G6PD/mer"/>
</dbReference>
<evidence type="ECO:0000313" key="3">
    <source>
        <dbReference type="EMBL" id="SUZ76122.1"/>
    </source>
</evidence>
<dbReference type="AlphaFoldDB" id="A0A381Q9X2"/>
<keyword evidence="1" id="KW-0560">Oxidoreductase</keyword>
<evidence type="ECO:0000259" key="2">
    <source>
        <dbReference type="Pfam" id="PF00296"/>
    </source>
</evidence>
<dbReference type="SUPFAM" id="SSF51679">
    <property type="entry name" value="Bacterial luciferase-like"/>
    <property type="match status" value="1"/>
</dbReference>
<dbReference type="InterPro" id="IPR011251">
    <property type="entry name" value="Luciferase-like_dom"/>
</dbReference>
<dbReference type="NCBIfam" id="TIGR03619">
    <property type="entry name" value="F420_Rv2161c"/>
    <property type="match status" value="1"/>
</dbReference>
<gene>
    <name evidence="3" type="ORF">METZ01_LOCUS28976</name>
</gene>
<protein>
    <recommendedName>
        <fullName evidence="2">Luciferase-like domain-containing protein</fullName>
    </recommendedName>
</protein>
<sequence length="287" mass="31908">MAFRAIEETQFGVSMFPTDYSIQPVELANAVEARGLDSLFFPEHTHIPASRKSPFPGGGDLPKQYWHSHDPFVALGAAAAVTERILLGTGICLIIERDPITTAKEIASLDMISNGRSVIGIGAGWNREEMENHGANFSSRWAIVREKVLAMREIWTKEDAEFHGEHVDFDPIWSYPKPIQDNGPPIWIGANSKWVFDRIADYADGWMPIGGLGSGNMDRLRDAFETHGRKVEDLDLALFGSPMDADHARGRIEQGFDHLIFNLPSEAADEVLPILDRCAEVVKAIRD</sequence>
<dbReference type="PANTHER" id="PTHR43244:SF1">
    <property type="entry name" value="5,10-METHYLENETETRAHYDROMETHANOPTERIN REDUCTASE"/>
    <property type="match status" value="1"/>
</dbReference>
<feature type="domain" description="Luciferase-like" evidence="2">
    <location>
        <begin position="25"/>
        <end position="242"/>
    </location>
</feature>
<dbReference type="EMBL" id="UINC01001266">
    <property type="protein sequence ID" value="SUZ76122.1"/>
    <property type="molecule type" value="Genomic_DNA"/>
</dbReference>